<dbReference type="InterPro" id="IPR004919">
    <property type="entry name" value="GmrSD_N"/>
</dbReference>
<dbReference type="Pfam" id="PF03235">
    <property type="entry name" value="GmrSD_N"/>
    <property type="match status" value="1"/>
</dbReference>
<feature type="domain" description="GmrSD restriction endonucleases N-terminal" evidence="1">
    <location>
        <begin position="38"/>
        <end position="194"/>
    </location>
</feature>
<dbReference type="PANTHER" id="PTHR39639">
    <property type="entry name" value="CHROMOSOME 16, WHOLE GENOME SHOTGUN SEQUENCE"/>
    <property type="match status" value="1"/>
</dbReference>
<protein>
    <recommendedName>
        <fullName evidence="1">GmrSD restriction endonucleases N-terminal domain-containing protein</fullName>
    </recommendedName>
</protein>
<gene>
    <name evidence="2" type="ORF">ADIS_1941</name>
</gene>
<dbReference type="EMBL" id="AQHR01000051">
    <property type="protein sequence ID" value="EON77538.1"/>
    <property type="molecule type" value="Genomic_DNA"/>
</dbReference>
<evidence type="ECO:0000313" key="2">
    <source>
        <dbReference type="EMBL" id="EON77538.1"/>
    </source>
</evidence>
<dbReference type="PATRIC" id="fig|1288963.3.peg.1932"/>
<organism evidence="2 3">
    <name type="scientific">Lunatimonas lonarensis</name>
    <dbReference type="NCBI Taxonomy" id="1232681"/>
    <lineage>
        <taxon>Bacteria</taxon>
        <taxon>Pseudomonadati</taxon>
        <taxon>Bacteroidota</taxon>
        <taxon>Cytophagia</taxon>
        <taxon>Cytophagales</taxon>
        <taxon>Cyclobacteriaceae</taxon>
    </lineage>
</organism>
<dbReference type="Proteomes" id="UP000013909">
    <property type="component" value="Unassembled WGS sequence"/>
</dbReference>
<keyword evidence="3" id="KW-1185">Reference proteome</keyword>
<accession>R7ZU15</accession>
<evidence type="ECO:0000313" key="3">
    <source>
        <dbReference type="Proteomes" id="UP000013909"/>
    </source>
</evidence>
<dbReference type="RefSeq" id="WP_010854079.1">
    <property type="nucleotide sequence ID" value="NZ_AQHR01000051.1"/>
</dbReference>
<dbReference type="OrthoDB" id="9764212at2"/>
<reference evidence="2 3" key="1">
    <citation type="submission" date="2013-02" db="EMBL/GenBank/DDBJ databases">
        <title>A novel strain isolated from Lonar lake, Maharashtra, India.</title>
        <authorList>
            <person name="Singh A."/>
        </authorList>
    </citation>
    <scope>NUCLEOTIDE SEQUENCE [LARGE SCALE GENOMIC DNA]</scope>
    <source>
        <strain evidence="2 3">AK24</strain>
    </source>
</reference>
<name>R7ZU15_9BACT</name>
<sequence>MSKEYTEDIENDNDEIIEDIAPFETSSIVVYSRDWTIETMFSQIISKNIDLNPKYQRRNAWNDDKRSKLIESIIIGYPIPEIVLAENPLQKKSFAVIDGKQRLLTIAGFINPEEFGYWDNGGKLIKLTVLKNLVGYSYNDIKSNEKLSNEFREFLNAALRCTIITNFQANDVLYDIFYRLNSGSVSLSTQELRQVLNRGEFADFLIETTNSIQPLHLVMNLSEPDKRLRDIEVLLRCLSMIEFSNTYSGNLKQFLDGTMAIMTKEWESYKTKVATIYHLINDSIELLKDIFGDYRFVGRKFTNDKPESRFNRVILEAQLFFFTRLPKELINENTIDKFKIGFINLCQNDSEFRSSVESSTKNIDSYRVRFQKLQHLMNESFGSNLNINPF</sequence>
<dbReference type="AlphaFoldDB" id="R7ZU15"/>
<proteinExistence type="predicted"/>
<dbReference type="PANTHER" id="PTHR39639:SF1">
    <property type="entry name" value="DUF262 DOMAIN-CONTAINING PROTEIN"/>
    <property type="match status" value="1"/>
</dbReference>
<evidence type="ECO:0000259" key="1">
    <source>
        <dbReference type="Pfam" id="PF03235"/>
    </source>
</evidence>
<comment type="caution">
    <text evidence="2">The sequence shown here is derived from an EMBL/GenBank/DDBJ whole genome shotgun (WGS) entry which is preliminary data.</text>
</comment>